<keyword evidence="2" id="KW-0012">Acyltransferase</keyword>
<dbReference type="GeneID" id="92853483"/>
<proteinExistence type="predicted"/>
<gene>
    <name evidence="2" type="ORF">S101395_02566</name>
</gene>
<keyword evidence="3" id="KW-1185">Reference proteome</keyword>
<dbReference type="GO" id="GO:0016746">
    <property type="term" value="F:acyltransferase activity"/>
    <property type="evidence" value="ECO:0007669"/>
    <property type="project" value="UniProtKB-KW"/>
</dbReference>
<dbReference type="InterPro" id="IPR016181">
    <property type="entry name" value="Acyl_CoA_acyltransferase"/>
</dbReference>
<dbReference type="SUPFAM" id="SSF55729">
    <property type="entry name" value="Acyl-CoA N-acyltransferases (Nat)"/>
    <property type="match status" value="1"/>
</dbReference>
<dbReference type="Proteomes" id="UP000196877">
    <property type="component" value="Chromosome"/>
</dbReference>
<dbReference type="EMBL" id="CP021920">
    <property type="protein sequence ID" value="ASB89073.1"/>
    <property type="molecule type" value="Genomic_DNA"/>
</dbReference>
<dbReference type="PANTHER" id="PTHR43792">
    <property type="entry name" value="GNAT FAMILY, PUTATIVE (AFU_ORTHOLOGUE AFUA_3G00765)-RELATED-RELATED"/>
    <property type="match status" value="1"/>
</dbReference>
<name>A0ABM6LIE7_9BACI</name>
<evidence type="ECO:0000259" key="1">
    <source>
        <dbReference type="PROSITE" id="PS51186"/>
    </source>
</evidence>
<dbReference type="InterPro" id="IPR051531">
    <property type="entry name" value="N-acetyltransferase"/>
</dbReference>
<dbReference type="EC" id="2.3.1.128" evidence="2"/>
<keyword evidence="2" id="KW-0808">Transferase</keyword>
<evidence type="ECO:0000313" key="2">
    <source>
        <dbReference type="EMBL" id="ASB89073.1"/>
    </source>
</evidence>
<dbReference type="InterPro" id="IPR000182">
    <property type="entry name" value="GNAT_dom"/>
</dbReference>
<dbReference type="Pfam" id="PF13302">
    <property type="entry name" value="Acetyltransf_3"/>
    <property type="match status" value="1"/>
</dbReference>
<sequence length="170" mass="19395">MKQFILSTDRLMLRSMTRDDAGHLMEIFGDPTAMTYYPSTKDEKQTMDWIDWTLGNYERHGTGLWIVENKGTGEFLGQCGIVPQEVEGVSEMEIGYLFARRAWGNGYATEAAAACKRYGFEELNLQKLVSLTDINNLPSRKVAERIGMTLEKHTHKWGKEIAVYSVFLTE</sequence>
<dbReference type="Gene3D" id="3.40.630.30">
    <property type="match status" value="1"/>
</dbReference>
<dbReference type="RefSeq" id="WP_088272866.1">
    <property type="nucleotide sequence ID" value="NZ_BORD01000006.1"/>
</dbReference>
<protein>
    <submittedName>
        <fullName evidence="2">Ribosomal-protein-alanine N-acetyltransferase</fullName>
        <ecNumber evidence="2">2.3.1.128</ecNumber>
    </submittedName>
</protein>
<feature type="domain" description="N-acetyltransferase" evidence="1">
    <location>
        <begin position="11"/>
        <end position="170"/>
    </location>
</feature>
<organism evidence="2 3">
    <name type="scientific">Bacillus sonorensis</name>
    <dbReference type="NCBI Taxonomy" id="119858"/>
    <lineage>
        <taxon>Bacteria</taxon>
        <taxon>Bacillati</taxon>
        <taxon>Bacillota</taxon>
        <taxon>Bacilli</taxon>
        <taxon>Bacillales</taxon>
        <taxon>Bacillaceae</taxon>
        <taxon>Bacillus</taxon>
    </lineage>
</organism>
<reference evidence="2 3" key="1">
    <citation type="submission" date="2017-06" db="EMBL/GenBank/DDBJ databases">
        <title>Genome sequence of Bacillus sonorensis strain SRCM101395.</title>
        <authorList>
            <person name="Cho S.H."/>
        </authorList>
    </citation>
    <scope>NUCLEOTIDE SEQUENCE [LARGE SCALE GENOMIC DNA]</scope>
    <source>
        <strain evidence="2 3">SRCM101395</strain>
    </source>
</reference>
<dbReference type="PROSITE" id="PS51186">
    <property type="entry name" value="GNAT"/>
    <property type="match status" value="1"/>
</dbReference>
<dbReference type="PANTHER" id="PTHR43792:SF1">
    <property type="entry name" value="N-ACETYLTRANSFERASE DOMAIN-CONTAINING PROTEIN"/>
    <property type="match status" value="1"/>
</dbReference>
<evidence type="ECO:0000313" key="3">
    <source>
        <dbReference type="Proteomes" id="UP000196877"/>
    </source>
</evidence>
<accession>A0ABM6LIE7</accession>